<comment type="caution">
    <text evidence="1">The sequence shown here is derived from an EMBL/GenBank/DDBJ whole genome shotgun (WGS) entry which is preliminary data.</text>
</comment>
<evidence type="ECO:0000313" key="1">
    <source>
        <dbReference type="EMBL" id="PJL34136.1"/>
    </source>
</evidence>
<name>A0A2J0UH28_STEMA</name>
<organism evidence="1">
    <name type="scientific">Stenotrophomonas maltophilia</name>
    <name type="common">Pseudomonas maltophilia</name>
    <name type="synonym">Xanthomonas maltophilia</name>
    <dbReference type="NCBI Taxonomy" id="40324"/>
    <lineage>
        <taxon>Bacteria</taxon>
        <taxon>Pseudomonadati</taxon>
        <taxon>Pseudomonadota</taxon>
        <taxon>Gammaproteobacteria</taxon>
        <taxon>Lysobacterales</taxon>
        <taxon>Lysobacteraceae</taxon>
        <taxon>Stenotrophomonas</taxon>
        <taxon>Stenotrophomonas maltophilia group</taxon>
    </lineage>
</organism>
<dbReference type="EMBL" id="NEQV01000001">
    <property type="protein sequence ID" value="PJL34136.1"/>
    <property type="molecule type" value="Genomic_DNA"/>
</dbReference>
<sequence length="68" mass="7723">MNWRCDGGGAGWNTALHINVKKCLQFLRDSRKMPDSLRGTDFWFDPVATHKGSIAGGIGGERKFQWWL</sequence>
<reference evidence="1" key="1">
    <citation type="journal article" date="2017" name="Front. Microbiol.">
        <title>Double-Face Meets the Bacterial World: The Opportunistic Pathogen Stenotrophomonas maltophilia.</title>
        <authorList>
            <person name="Lira F."/>
            <person name="Berg G."/>
            <person name="Martinez J.L."/>
        </authorList>
    </citation>
    <scope>NUCLEOTIDE SEQUENCE [LARGE SCALE GENOMIC DNA]</scope>
    <source>
        <strain evidence="1">EA1</strain>
    </source>
</reference>
<dbReference type="AlphaFoldDB" id="A0A2J0UH28"/>
<dbReference type="Proteomes" id="UP000230167">
    <property type="component" value="Unassembled WGS sequence"/>
</dbReference>
<accession>A0A2J0UH28</accession>
<gene>
    <name evidence="1" type="ORF">B9Y64_03380</name>
</gene>
<protein>
    <submittedName>
        <fullName evidence="1">Uncharacterized protein</fullName>
    </submittedName>
</protein>
<proteinExistence type="predicted"/>